<dbReference type="Proteomes" id="UP000019473">
    <property type="component" value="Unassembled WGS sequence"/>
</dbReference>
<keyword evidence="7 9" id="KW-0418">Kinase</keyword>
<sequence>MSSPTHARCPSPSCPSALKEATLQLYYLAEGAANIIYTVSVVSPESLKHHSRCCIMRLRKDLSFTKPAQEVMSDFKSAVLPLFGDEYRTLLMEQALYRLSEEMAQKANQELREMDQVDEAAVSAEGKKVRHAHRRHIYLPSYQVEQYGILMQNLQGPGIDWLVEFKPKWLVQSPSAPSGARNCRTCALNALRRKDGKHKGRGDSGFCPFDLLVGPEQGDVLTRALKNIWPLHKGIDKFVAEFTTKVQPALRHLQKLEQEHGSVGLNDFLSPDGKDFGVAMALRDCSVFLALRRSITEGVDVVDVKFADLDLKTTEGGKVQKWAAMEQELLDGGWYYNSEGLDCSLSRAKR</sequence>
<evidence type="ECO:0000256" key="5">
    <source>
        <dbReference type="ARBA" id="ARBA00022679"/>
    </source>
</evidence>
<dbReference type="InterPro" id="IPR009286">
    <property type="entry name" value="Ins_P5_2-kin"/>
</dbReference>
<dbReference type="RefSeq" id="XP_007762048.1">
    <property type="nucleotide sequence ID" value="XM_007763858.1"/>
</dbReference>
<evidence type="ECO:0000256" key="4">
    <source>
        <dbReference type="ARBA" id="ARBA00014846"/>
    </source>
</evidence>
<dbReference type="GO" id="GO:0032958">
    <property type="term" value="P:inositol phosphate biosynthetic process"/>
    <property type="evidence" value="ECO:0007669"/>
    <property type="project" value="TreeGrafter"/>
</dbReference>
<keyword evidence="8 9" id="KW-0067">ATP-binding</keyword>
<dbReference type="AlphaFoldDB" id="W9VGC6"/>
<protein>
    <recommendedName>
        <fullName evidence="4 9">Inositol-pentakisphosphate 2-kinase</fullName>
        <ecNumber evidence="3 9">2.7.1.158</ecNumber>
    </recommendedName>
</protein>
<evidence type="ECO:0000313" key="10">
    <source>
        <dbReference type="EMBL" id="EXJ54533.1"/>
    </source>
</evidence>
<keyword evidence="11" id="KW-1185">Reference proteome</keyword>
<dbReference type="GO" id="GO:0005524">
    <property type="term" value="F:ATP binding"/>
    <property type="evidence" value="ECO:0007669"/>
    <property type="project" value="UniProtKB-KW"/>
</dbReference>
<comment type="function">
    <text evidence="1">Has kinase activity and phosphorylates inositol-1,3,4,5,6-pentakisphosphate (Ins(1,3,4,5,6)P5) to produce 1,2,3,4,5,6-hexakisphosphate (InsP6), also known as phytate.</text>
</comment>
<dbReference type="GeneID" id="19184433"/>
<dbReference type="STRING" id="1182544.W9VGC6"/>
<evidence type="ECO:0000256" key="2">
    <source>
        <dbReference type="ARBA" id="ARBA00008305"/>
    </source>
</evidence>
<evidence type="ECO:0000256" key="6">
    <source>
        <dbReference type="ARBA" id="ARBA00022741"/>
    </source>
</evidence>
<evidence type="ECO:0000256" key="8">
    <source>
        <dbReference type="ARBA" id="ARBA00022840"/>
    </source>
</evidence>
<reference evidence="10 11" key="1">
    <citation type="submission" date="2013-03" db="EMBL/GenBank/DDBJ databases">
        <title>The Genome Sequence of Cladophialophora yegresii CBS 114405.</title>
        <authorList>
            <consortium name="The Broad Institute Genomics Platform"/>
            <person name="Cuomo C."/>
            <person name="de Hoog S."/>
            <person name="Gorbushina A."/>
            <person name="Walker B."/>
            <person name="Young S.K."/>
            <person name="Zeng Q."/>
            <person name="Gargeya S."/>
            <person name="Fitzgerald M."/>
            <person name="Haas B."/>
            <person name="Abouelleil A."/>
            <person name="Allen A.W."/>
            <person name="Alvarado L."/>
            <person name="Arachchi H.M."/>
            <person name="Berlin A.M."/>
            <person name="Chapman S.B."/>
            <person name="Gainer-Dewar J."/>
            <person name="Goldberg J."/>
            <person name="Griggs A."/>
            <person name="Gujja S."/>
            <person name="Hansen M."/>
            <person name="Howarth C."/>
            <person name="Imamovic A."/>
            <person name="Ireland A."/>
            <person name="Larimer J."/>
            <person name="McCowan C."/>
            <person name="Murphy C."/>
            <person name="Pearson M."/>
            <person name="Poon T.W."/>
            <person name="Priest M."/>
            <person name="Roberts A."/>
            <person name="Saif S."/>
            <person name="Shea T."/>
            <person name="Sisk P."/>
            <person name="Sykes S."/>
            <person name="Wortman J."/>
            <person name="Nusbaum C."/>
            <person name="Birren B."/>
        </authorList>
    </citation>
    <scope>NUCLEOTIDE SEQUENCE [LARGE SCALE GENOMIC DNA]</scope>
    <source>
        <strain evidence="10 11">CBS 114405</strain>
    </source>
</reference>
<dbReference type="PANTHER" id="PTHR14456:SF2">
    <property type="entry name" value="INOSITOL-PENTAKISPHOSPHATE 2-KINASE"/>
    <property type="match status" value="1"/>
</dbReference>
<comment type="similarity">
    <text evidence="2">Belongs to the IPK1 type 1 family.</text>
</comment>
<proteinExistence type="inferred from homology"/>
<dbReference type="Pfam" id="PF06090">
    <property type="entry name" value="Ins_P5_2-kin"/>
    <property type="match status" value="2"/>
</dbReference>
<comment type="catalytic activity">
    <reaction evidence="9">
        <text>1D-myo-inositol 1,3,4,5,6-pentakisphosphate + ATP = 1D-myo-inositol hexakisphosphate + ADP + H(+)</text>
        <dbReference type="Rhea" id="RHEA:20313"/>
        <dbReference type="ChEBI" id="CHEBI:15378"/>
        <dbReference type="ChEBI" id="CHEBI:30616"/>
        <dbReference type="ChEBI" id="CHEBI:57733"/>
        <dbReference type="ChEBI" id="CHEBI:58130"/>
        <dbReference type="ChEBI" id="CHEBI:456216"/>
        <dbReference type="EC" id="2.7.1.158"/>
    </reaction>
</comment>
<dbReference type="VEuPathDB" id="FungiDB:A1O7_09873"/>
<dbReference type="EMBL" id="AMGW01000007">
    <property type="protein sequence ID" value="EXJ54533.1"/>
    <property type="molecule type" value="Genomic_DNA"/>
</dbReference>
<keyword evidence="5 9" id="KW-0808">Transferase</keyword>
<evidence type="ECO:0000256" key="1">
    <source>
        <dbReference type="ARBA" id="ARBA00003979"/>
    </source>
</evidence>
<dbReference type="HOGENOM" id="CLU_031304_0_0_1"/>
<comment type="caution">
    <text evidence="10">The sequence shown here is derived from an EMBL/GenBank/DDBJ whole genome shotgun (WGS) entry which is preliminary data.</text>
</comment>
<evidence type="ECO:0000256" key="3">
    <source>
        <dbReference type="ARBA" id="ARBA00012023"/>
    </source>
</evidence>
<organism evidence="10 11">
    <name type="scientific">Cladophialophora yegresii CBS 114405</name>
    <dbReference type="NCBI Taxonomy" id="1182544"/>
    <lineage>
        <taxon>Eukaryota</taxon>
        <taxon>Fungi</taxon>
        <taxon>Dikarya</taxon>
        <taxon>Ascomycota</taxon>
        <taxon>Pezizomycotina</taxon>
        <taxon>Eurotiomycetes</taxon>
        <taxon>Chaetothyriomycetidae</taxon>
        <taxon>Chaetothyriales</taxon>
        <taxon>Herpotrichiellaceae</taxon>
        <taxon>Cladophialophora</taxon>
    </lineage>
</organism>
<dbReference type="EC" id="2.7.1.158" evidence="3 9"/>
<dbReference type="OrthoDB" id="272370at2759"/>
<evidence type="ECO:0000256" key="9">
    <source>
        <dbReference type="RuleBase" id="RU364126"/>
    </source>
</evidence>
<dbReference type="PANTHER" id="PTHR14456">
    <property type="entry name" value="INOSITOL POLYPHOSPHATE KINASE 1"/>
    <property type="match status" value="1"/>
</dbReference>
<dbReference type="GO" id="GO:0035299">
    <property type="term" value="F:inositol-1,3,4,5,6-pentakisphosphate 2-kinase activity"/>
    <property type="evidence" value="ECO:0007669"/>
    <property type="project" value="UniProtKB-EC"/>
</dbReference>
<dbReference type="GO" id="GO:0005634">
    <property type="term" value="C:nucleus"/>
    <property type="evidence" value="ECO:0007669"/>
    <property type="project" value="TreeGrafter"/>
</dbReference>
<accession>W9VGC6</accession>
<keyword evidence="6 9" id="KW-0547">Nucleotide-binding</keyword>
<evidence type="ECO:0000313" key="11">
    <source>
        <dbReference type="Proteomes" id="UP000019473"/>
    </source>
</evidence>
<name>W9VGC6_9EURO</name>
<evidence type="ECO:0000256" key="7">
    <source>
        <dbReference type="ARBA" id="ARBA00022777"/>
    </source>
</evidence>
<comment type="domain">
    <text evidence="9">The EXKPK motif is conserved in inositol-pentakisphosphate 2-kinases of both family 1 and 2.</text>
</comment>
<gene>
    <name evidence="10" type="ORF">A1O7_09873</name>
</gene>
<comment type="function">
    <text evidence="9">Phosphorylates Ins(1,3,4,5,6)P5 at position 2 to form Ins(1,2,3,4,5,6)P6 (InsP6 or phytate).</text>
</comment>
<dbReference type="eggNOG" id="ENOG502S7VH">
    <property type="taxonomic scope" value="Eukaryota"/>
</dbReference>